<evidence type="ECO:0000313" key="6">
    <source>
        <dbReference type="Proteomes" id="UP000490386"/>
    </source>
</evidence>
<dbReference type="InterPro" id="IPR012914">
    <property type="entry name" value="PucR_dom"/>
</dbReference>
<evidence type="ECO:0000259" key="4">
    <source>
        <dbReference type="Pfam" id="PF17853"/>
    </source>
</evidence>
<reference evidence="5 6" key="1">
    <citation type="submission" date="2019-09" db="EMBL/GenBank/DDBJ databases">
        <title>Phylogeny of genus Pseudoclavibacter and closely related genus.</title>
        <authorList>
            <person name="Li Y."/>
        </authorList>
    </citation>
    <scope>NUCLEOTIDE SEQUENCE [LARGE SCALE GENOMIC DNA]</scope>
    <source>
        <strain evidence="5 6">THG-MD12</strain>
    </source>
</reference>
<dbReference type="Proteomes" id="UP000490386">
    <property type="component" value="Unassembled WGS sequence"/>
</dbReference>
<dbReference type="InterPro" id="IPR042070">
    <property type="entry name" value="PucR_C-HTH_sf"/>
</dbReference>
<comment type="similarity">
    <text evidence="1">Belongs to the CdaR family.</text>
</comment>
<name>A0A7J5AYT9_9MICO</name>
<protein>
    <submittedName>
        <fullName evidence="5">PucR family transcriptional regulator</fullName>
    </submittedName>
</protein>
<dbReference type="PANTHER" id="PTHR33744">
    <property type="entry name" value="CARBOHYDRATE DIACID REGULATOR"/>
    <property type="match status" value="1"/>
</dbReference>
<dbReference type="EMBL" id="WBJX01000005">
    <property type="protein sequence ID" value="KAB1636715.1"/>
    <property type="molecule type" value="Genomic_DNA"/>
</dbReference>
<dbReference type="OrthoDB" id="8450798at2"/>
<dbReference type="Gene3D" id="1.10.10.2840">
    <property type="entry name" value="PucR C-terminal helix-turn-helix domain"/>
    <property type="match status" value="1"/>
</dbReference>
<dbReference type="Pfam" id="PF07905">
    <property type="entry name" value="PucR"/>
    <property type="match status" value="1"/>
</dbReference>
<feature type="domain" description="PucR C-terminal helix-turn-helix" evidence="3">
    <location>
        <begin position="437"/>
        <end position="492"/>
    </location>
</feature>
<gene>
    <name evidence="5" type="ORF">F8O03_14135</name>
</gene>
<feature type="domain" description="Purine catabolism PurC-like" evidence="2">
    <location>
        <begin position="30"/>
        <end position="145"/>
    </location>
</feature>
<comment type="caution">
    <text evidence="5">The sequence shown here is derived from an EMBL/GenBank/DDBJ whole genome shotgun (WGS) entry which is preliminary data.</text>
</comment>
<proteinExistence type="inferred from homology"/>
<feature type="domain" description="CdaR GGDEF-like" evidence="4">
    <location>
        <begin position="276"/>
        <end position="387"/>
    </location>
</feature>
<keyword evidence="6" id="KW-1185">Reference proteome</keyword>
<dbReference type="AlphaFoldDB" id="A0A7J5AYT9"/>
<dbReference type="PANTHER" id="PTHR33744:SF7">
    <property type="entry name" value="PUCR FAMILY TRANSCRIPTIONAL REGULATOR"/>
    <property type="match status" value="1"/>
</dbReference>
<dbReference type="Pfam" id="PF13556">
    <property type="entry name" value="HTH_30"/>
    <property type="match status" value="1"/>
</dbReference>
<evidence type="ECO:0000256" key="1">
    <source>
        <dbReference type="ARBA" id="ARBA00006754"/>
    </source>
</evidence>
<dbReference type="InterPro" id="IPR041522">
    <property type="entry name" value="CdaR_GGDEF"/>
</dbReference>
<evidence type="ECO:0000313" key="5">
    <source>
        <dbReference type="EMBL" id="KAB1636715.1"/>
    </source>
</evidence>
<dbReference type="InterPro" id="IPR051448">
    <property type="entry name" value="CdaR-like_regulators"/>
</dbReference>
<sequence length="506" mass="53641">MGTRTTRPTAAVHPSKRAYNRGMLATVDTLLADRSLGLTLLTGAPTTRRTGIEWVATTELLNPQPFLTGGQLVLTTGMRLRGTRAYRSFVDSLVAADTVALGVGTGFTHESVPEALVAAAEQAGLPLFEVAYETPFAALTKIVTQASTDAQHSRLEGEHRQQQQLVTALLSDGGVTGLAARLGRLTKSHVAVTRLGELLAGSLDVQDEAVSGWDALPISTGQSAGATLHITSPRINEGLVNYARSLLSLQLMQDARRVRAARDASGLVLHDLVQGKFSVEDAERRLTALGVATGQAARVLVAETDERRTAELTALPLPAELQSSVSAVFDGRLVVIVPERTRMPAAAEALIGLARSAGIAARVGIGDLYPTSLALRWSYFEARDALQGAPQDVDVATSARLSISSLLLASRDVPVLELAAEVLGPLETHDTEHGSTLLATLDAYFSHSGQIAQVAEELGTHRNTVRYRLDQIASITGLDPRVMAEGVQLWLAGAARRLSPSGGMRD</sequence>
<evidence type="ECO:0000259" key="3">
    <source>
        <dbReference type="Pfam" id="PF13556"/>
    </source>
</evidence>
<dbReference type="InterPro" id="IPR025736">
    <property type="entry name" value="PucR_C-HTH_dom"/>
</dbReference>
<evidence type="ECO:0000259" key="2">
    <source>
        <dbReference type="Pfam" id="PF07905"/>
    </source>
</evidence>
<dbReference type="Pfam" id="PF17853">
    <property type="entry name" value="GGDEF_2"/>
    <property type="match status" value="1"/>
</dbReference>
<accession>A0A7J5AYT9</accession>
<organism evidence="5 6">
    <name type="scientific">Pseudoclavibacter terrae</name>
    <dbReference type="NCBI Taxonomy" id="1530195"/>
    <lineage>
        <taxon>Bacteria</taxon>
        <taxon>Bacillati</taxon>
        <taxon>Actinomycetota</taxon>
        <taxon>Actinomycetes</taxon>
        <taxon>Micrococcales</taxon>
        <taxon>Microbacteriaceae</taxon>
        <taxon>Pseudoclavibacter</taxon>
    </lineage>
</organism>